<name>A0ABY5HL16_9GAMM</name>
<reference evidence="1" key="1">
    <citation type="submission" date="2021-04" db="EMBL/GenBank/DDBJ databases">
        <title>Oceanospirillales bacteria with DddD are important DMSP degraders in coastal seawater.</title>
        <authorList>
            <person name="Liu J."/>
        </authorList>
    </citation>
    <scope>NUCLEOTIDE SEQUENCE</scope>
    <source>
        <strain evidence="1">D13-1</strain>
    </source>
</reference>
<protein>
    <recommendedName>
        <fullName evidence="3">PilZ domain-containing protein</fullName>
    </recommendedName>
</protein>
<accession>A0ABY5HL16</accession>
<dbReference type="EMBL" id="CP073347">
    <property type="protein sequence ID" value="UTW11915.1"/>
    <property type="molecule type" value="Genomic_DNA"/>
</dbReference>
<dbReference type="Proteomes" id="UP001058461">
    <property type="component" value="Chromosome"/>
</dbReference>
<evidence type="ECO:0000313" key="2">
    <source>
        <dbReference type="Proteomes" id="UP001058461"/>
    </source>
</evidence>
<evidence type="ECO:0008006" key="3">
    <source>
        <dbReference type="Google" id="ProtNLM"/>
    </source>
</evidence>
<evidence type="ECO:0000313" key="1">
    <source>
        <dbReference type="EMBL" id="UTW11915.1"/>
    </source>
</evidence>
<dbReference type="RefSeq" id="WP_255853966.1">
    <property type="nucleotide sequence ID" value="NZ_CP073347.1"/>
</dbReference>
<gene>
    <name evidence="1" type="ORF">KDW95_22180</name>
</gene>
<sequence>MSSQQRFIRHPDEIPLELQLIDAREDSAPPSMPLSLVCKSAAMLATGQQVSINISELAHASAIRGQIEWCHAHHDHYELHIRFANDEHAQRMRMFEQVCHIRRYRQWVQDQQGRSLSEDEAALEWIAKYAALFPSNNL</sequence>
<proteinExistence type="predicted"/>
<organism evidence="1 2">
    <name type="scientific">Marinobacterium rhizophilum</name>
    <dbReference type="NCBI Taxonomy" id="420402"/>
    <lineage>
        <taxon>Bacteria</taxon>
        <taxon>Pseudomonadati</taxon>
        <taxon>Pseudomonadota</taxon>
        <taxon>Gammaproteobacteria</taxon>
        <taxon>Oceanospirillales</taxon>
        <taxon>Oceanospirillaceae</taxon>
        <taxon>Marinobacterium</taxon>
    </lineage>
</organism>
<keyword evidence="2" id="KW-1185">Reference proteome</keyword>